<protein>
    <recommendedName>
        <fullName evidence="3">DUF4381 domain-containing protein</fullName>
    </recommendedName>
</protein>
<evidence type="ECO:0000256" key="1">
    <source>
        <dbReference type="SAM" id="Phobius"/>
    </source>
</evidence>
<reference evidence="2" key="1">
    <citation type="submission" date="2016-10" db="EMBL/GenBank/DDBJ databases">
        <authorList>
            <person name="de Groot N.N."/>
        </authorList>
    </citation>
    <scope>NUCLEOTIDE SEQUENCE</scope>
</reference>
<name>A0A1W1CD07_9ZZZZ</name>
<dbReference type="AlphaFoldDB" id="A0A1W1CD07"/>
<dbReference type="Pfam" id="PF14316">
    <property type="entry name" value="DUF4381"/>
    <property type="match status" value="1"/>
</dbReference>
<accession>A0A1W1CD07</accession>
<proteinExistence type="predicted"/>
<evidence type="ECO:0008006" key="3">
    <source>
        <dbReference type="Google" id="ProtNLM"/>
    </source>
</evidence>
<keyword evidence="1" id="KW-1133">Transmembrane helix</keyword>
<organism evidence="2">
    <name type="scientific">hydrothermal vent metagenome</name>
    <dbReference type="NCBI Taxonomy" id="652676"/>
    <lineage>
        <taxon>unclassified sequences</taxon>
        <taxon>metagenomes</taxon>
        <taxon>ecological metagenomes</taxon>
    </lineage>
</organism>
<keyword evidence="1" id="KW-0812">Transmembrane</keyword>
<evidence type="ECO:0000313" key="2">
    <source>
        <dbReference type="EMBL" id="SFV63708.1"/>
    </source>
</evidence>
<feature type="transmembrane region" description="Helical" evidence="1">
    <location>
        <begin position="27"/>
        <end position="46"/>
    </location>
</feature>
<keyword evidence="1" id="KW-0472">Membrane</keyword>
<sequence>MKPEVLAILDKLKPIQLPEKIGFELAYGWYILLVVIFIIVALIIYFKKRKTSIKELAFNELSAIETEFEIHKNNQKLATQCNLLLRKYCKQKNIKITPQNFLSVLSQHYPMSNEVKKILSKTIYQNTADINTQLLLDYCGEFIYTLEGKDV</sequence>
<dbReference type="EMBL" id="FPHJ01000041">
    <property type="protein sequence ID" value="SFV63708.1"/>
    <property type="molecule type" value="Genomic_DNA"/>
</dbReference>
<gene>
    <name evidence="2" type="ORF">MNB_SUP05-5-940</name>
</gene>
<dbReference type="InterPro" id="IPR025489">
    <property type="entry name" value="DUF4381"/>
</dbReference>